<dbReference type="CDD" id="cd06260">
    <property type="entry name" value="DUF820-like"/>
    <property type="match status" value="1"/>
</dbReference>
<dbReference type="InterPro" id="IPR012296">
    <property type="entry name" value="Nuclease_put_TT1808"/>
</dbReference>
<dbReference type="PANTHER" id="PTHR35400:SF3">
    <property type="entry name" value="SLL1072 PROTEIN"/>
    <property type="match status" value="1"/>
</dbReference>
<dbReference type="GO" id="GO:0004519">
    <property type="term" value="F:endonuclease activity"/>
    <property type="evidence" value="ECO:0007669"/>
    <property type="project" value="UniProtKB-KW"/>
</dbReference>
<organism evidence="2 3">
    <name type="scientific">Pseudonocardia kunmingensis</name>
    <dbReference type="NCBI Taxonomy" id="630975"/>
    <lineage>
        <taxon>Bacteria</taxon>
        <taxon>Bacillati</taxon>
        <taxon>Actinomycetota</taxon>
        <taxon>Actinomycetes</taxon>
        <taxon>Pseudonocardiales</taxon>
        <taxon>Pseudonocardiaceae</taxon>
        <taxon>Pseudonocardia</taxon>
    </lineage>
</organism>
<keyword evidence="2" id="KW-0378">Hydrolase</keyword>
<dbReference type="InterPro" id="IPR008538">
    <property type="entry name" value="Uma2"/>
</dbReference>
<dbReference type="RefSeq" id="WP_142061214.1">
    <property type="nucleotide sequence ID" value="NZ_VFPA01000005.1"/>
</dbReference>
<protein>
    <submittedName>
        <fullName evidence="2">Uma2 family endonuclease</fullName>
    </submittedName>
</protein>
<evidence type="ECO:0000259" key="1">
    <source>
        <dbReference type="Pfam" id="PF05685"/>
    </source>
</evidence>
<keyword evidence="2" id="KW-0255">Endonuclease</keyword>
<dbReference type="AlphaFoldDB" id="A0A543D440"/>
<keyword evidence="3" id="KW-1185">Reference proteome</keyword>
<sequence length="188" mass="21145">MTRSLTIPWPNHLITLEEWEALPDDGVRLELVEGVIAVSPQPFPWHQFACHNLARLANDRLPRSLITLGEIEVVVAEPPLTIRIPDLVVTRTARYEANPPRLAATDVLLAVEVLSDGTRRVDRVLKFAEYAEARIPQYWILDLDEPTSLLTYVLVDDSYELSGEHTGTTMLDVAGHPVEIDLPALIRR</sequence>
<comment type="caution">
    <text evidence="2">The sequence shown here is derived from an EMBL/GenBank/DDBJ whole genome shotgun (WGS) entry which is preliminary data.</text>
</comment>
<gene>
    <name evidence="2" type="ORF">FB558_7135</name>
</gene>
<name>A0A543D440_9PSEU</name>
<dbReference type="Gene3D" id="3.90.1570.10">
    <property type="entry name" value="tt1808, chain A"/>
    <property type="match status" value="1"/>
</dbReference>
<dbReference type="SUPFAM" id="SSF52980">
    <property type="entry name" value="Restriction endonuclease-like"/>
    <property type="match status" value="1"/>
</dbReference>
<dbReference type="PANTHER" id="PTHR35400">
    <property type="entry name" value="SLR1083 PROTEIN"/>
    <property type="match status" value="1"/>
</dbReference>
<keyword evidence="2" id="KW-0540">Nuclease</keyword>
<dbReference type="Proteomes" id="UP000315677">
    <property type="component" value="Unassembled WGS sequence"/>
</dbReference>
<evidence type="ECO:0000313" key="2">
    <source>
        <dbReference type="EMBL" id="TQM04106.1"/>
    </source>
</evidence>
<feature type="domain" description="Putative restriction endonuclease" evidence="1">
    <location>
        <begin position="17"/>
        <end position="180"/>
    </location>
</feature>
<reference evidence="2 3" key="1">
    <citation type="submission" date="2019-06" db="EMBL/GenBank/DDBJ databases">
        <title>Sequencing the genomes of 1000 actinobacteria strains.</title>
        <authorList>
            <person name="Klenk H.-P."/>
        </authorList>
    </citation>
    <scope>NUCLEOTIDE SEQUENCE [LARGE SCALE GENOMIC DNA]</scope>
    <source>
        <strain evidence="2 3">DSM 45301</strain>
    </source>
</reference>
<evidence type="ECO:0000313" key="3">
    <source>
        <dbReference type="Proteomes" id="UP000315677"/>
    </source>
</evidence>
<dbReference type="Pfam" id="PF05685">
    <property type="entry name" value="Uma2"/>
    <property type="match status" value="1"/>
</dbReference>
<dbReference type="EMBL" id="VFPA01000005">
    <property type="protein sequence ID" value="TQM04106.1"/>
    <property type="molecule type" value="Genomic_DNA"/>
</dbReference>
<proteinExistence type="predicted"/>
<dbReference type="InterPro" id="IPR011335">
    <property type="entry name" value="Restrct_endonuc-II-like"/>
</dbReference>
<accession>A0A543D440</accession>
<dbReference type="OrthoDB" id="9799703at2"/>